<organism evidence="1 2">
    <name type="scientific">Rhynocoris fuscipes</name>
    <dbReference type="NCBI Taxonomy" id="488301"/>
    <lineage>
        <taxon>Eukaryota</taxon>
        <taxon>Metazoa</taxon>
        <taxon>Ecdysozoa</taxon>
        <taxon>Arthropoda</taxon>
        <taxon>Hexapoda</taxon>
        <taxon>Insecta</taxon>
        <taxon>Pterygota</taxon>
        <taxon>Neoptera</taxon>
        <taxon>Paraneoptera</taxon>
        <taxon>Hemiptera</taxon>
        <taxon>Heteroptera</taxon>
        <taxon>Panheteroptera</taxon>
        <taxon>Cimicomorpha</taxon>
        <taxon>Reduviidae</taxon>
        <taxon>Harpactorinae</taxon>
        <taxon>Harpactorini</taxon>
        <taxon>Rhynocoris</taxon>
    </lineage>
</organism>
<reference evidence="1 2" key="1">
    <citation type="submission" date="2022-12" db="EMBL/GenBank/DDBJ databases">
        <title>Chromosome-level genome assembly of true bugs.</title>
        <authorList>
            <person name="Ma L."/>
            <person name="Li H."/>
        </authorList>
    </citation>
    <scope>NUCLEOTIDE SEQUENCE [LARGE SCALE GENOMIC DNA]</scope>
    <source>
        <strain evidence="1">Lab_2022b</strain>
    </source>
</reference>
<dbReference type="Proteomes" id="UP001461498">
    <property type="component" value="Unassembled WGS sequence"/>
</dbReference>
<proteinExistence type="predicted"/>
<evidence type="ECO:0000313" key="1">
    <source>
        <dbReference type="EMBL" id="KAK9511446.1"/>
    </source>
</evidence>
<sequence length="57" mass="6409">MMTYVDFTLEEEETVVHVLCQCEGLARLGIMGEPYPSPCIMEEPLSRLKTFINESGA</sequence>
<dbReference type="EMBL" id="JAPXFL010000001">
    <property type="protein sequence ID" value="KAK9511446.1"/>
    <property type="molecule type" value="Genomic_DNA"/>
</dbReference>
<name>A0AAW1DK73_9HEMI</name>
<gene>
    <name evidence="1" type="ORF">O3M35_000100</name>
</gene>
<protein>
    <submittedName>
        <fullName evidence="1">Uncharacterized protein</fullName>
    </submittedName>
</protein>
<accession>A0AAW1DK73</accession>
<dbReference type="AlphaFoldDB" id="A0AAW1DK73"/>
<evidence type="ECO:0000313" key="2">
    <source>
        <dbReference type="Proteomes" id="UP001461498"/>
    </source>
</evidence>
<keyword evidence="2" id="KW-1185">Reference proteome</keyword>
<comment type="caution">
    <text evidence="1">The sequence shown here is derived from an EMBL/GenBank/DDBJ whole genome shotgun (WGS) entry which is preliminary data.</text>
</comment>